<keyword evidence="2" id="KW-0677">Repeat</keyword>
<evidence type="ECO:0000259" key="9">
    <source>
        <dbReference type="PROSITE" id="PS50222"/>
    </source>
</evidence>
<dbReference type="Proteomes" id="UP000005408">
    <property type="component" value="Unassembled WGS sequence"/>
</dbReference>
<evidence type="ECO:0000256" key="4">
    <source>
        <dbReference type="ARBA" id="ARBA00023123"/>
    </source>
</evidence>
<dbReference type="PANTHER" id="PTHR23048">
    <property type="entry name" value="MYOSIN LIGHT CHAIN 1, 3"/>
    <property type="match status" value="1"/>
</dbReference>
<dbReference type="PROSITE" id="PS50222">
    <property type="entry name" value="EF_HAND_2"/>
    <property type="match status" value="6"/>
</dbReference>
<evidence type="ECO:0000256" key="7">
    <source>
        <dbReference type="ARBA" id="ARBA00049593"/>
    </source>
</evidence>
<keyword evidence="1" id="KW-0479">Metal-binding</keyword>
<reference evidence="10" key="1">
    <citation type="submission" date="2022-08" db="UniProtKB">
        <authorList>
            <consortium name="EnsemblMetazoa"/>
        </authorList>
    </citation>
    <scope>IDENTIFICATION</scope>
    <source>
        <strain evidence="10">05x7-T-G4-1.051#20</strain>
    </source>
</reference>
<dbReference type="FunFam" id="1.10.238.10:FF:000034">
    <property type="entry name" value="Calmodulin"/>
    <property type="match status" value="1"/>
</dbReference>
<evidence type="ECO:0000256" key="1">
    <source>
        <dbReference type="ARBA" id="ARBA00022723"/>
    </source>
</evidence>
<dbReference type="AlphaFoldDB" id="A0A8W8IAU1"/>
<name>A0A8W8IAU1_MAGGI</name>
<feature type="domain" description="EF-hand" evidence="9">
    <location>
        <begin position="156"/>
        <end position="191"/>
    </location>
</feature>
<dbReference type="PROSITE" id="PS00018">
    <property type="entry name" value="EF_HAND_1"/>
    <property type="match status" value="4"/>
</dbReference>
<dbReference type="InterPro" id="IPR011992">
    <property type="entry name" value="EF-hand-dom_pair"/>
</dbReference>
<evidence type="ECO:0000256" key="8">
    <source>
        <dbReference type="ARBA" id="ARBA00078496"/>
    </source>
</evidence>
<dbReference type="SMART" id="SM00054">
    <property type="entry name" value="EFh"/>
    <property type="match status" value="7"/>
</dbReference>
<evidence type="ECO:0000313" key="10">
    <source>
        <dbReference type="EnsemblMetazoa" id="G13175.2:cds"/>
    </source>
</evidence>
<evidence type="ECO:0000256" key="6">
    <source>
        <dbReference type="ARBA" id="ARBA00023179"/>
    </source>
</evidence>
<dbReference type="FunFam" id="1.10.238.10:FF:000100">
    <property type="entry name" value="Calmodulin 1"/>
    <property type="match status" value="1"/>
</dbReference>
<keyword evidence="5" id="KW-0505">Motor protein</keyword>
<feature type="domain" description="EF-hand" evidence="9">
    <location>
        <begin position="20"/>
        <end position="55"/>
    </location>
</feature>
<accession>A0A8W8IAU1</accession>
<feature type="domain" description="EF-hand" evidence="9">
    <location>
        <begin position="57"/>
        <end position="92"/>
    </location>
</feature>
<dbReference type="Gene3D" id="1.10.238.10">
    <property type="entry name" value="EF-hand"/>
    <property type="match status" value="4"/>
</dbReference>
<feature type="domain" description="EF-hand" evidence="9">
    <location>
        <begin position="253"/>
        <end position="280"/>
    </location>
</feature>
<dbReference type="PANTHER" id="PTHR23048:SF0">
    <property type="entry name" value="CALMODULIN LIKE 3"/>
    <property type="match status" value="1"/>
</dbReference>
<dbReference type="SUPFAM" id="SSF47473">
    <property type="entry name" value="EF-hand"/>
    <property type="match status" value="2"/>
</dbReference>
<comment type="function">
    <text evidence="7">In molluscan muscle, calcium regulation is associated with myosin rather than with actin. Muscle myosin contains two types of light chains: the catalytic light chain, essential for ATPase activity, and the regulatory light chain, a calcium-binding protein responsible for Ca(2+) dependent binding and Ca(2+) dependent Mg-ATPase activity.</text>
</comment>
<keyword evidence="4" id="KW-0518">Myosin</keyword>
<keyword evidence="6" id="KW-0514">Muscle protein</keyword>
<dbReference type="InterPro" id="IPR002048">
    <property type="entry name" value="EF_hand_dom"/>
</dbReference>
<evidence type="ECO:0000256" key="3">
    <source>
        <dbReference type="ARBA" id="ARBA00022837"/>
    </source>
</evidence>
<proteinExistence type="predicted"/>
<feature type="domain" description="EF-hand" evidence="9">
    <location>
        <begin position="93"/>
        <end position="128"/>
    </location>
</feature>
<dbReference type="Pfam" id="PF13833">
    <property type="entry name" value="EF-hand_8"/>
    <property type="match status" value="1"/>
</dbReference>
<keyword evidence="11" id="KW-1185">Reference proteome</keyword>
<dbReference type="GO" id="GO:0016460">
    <property type="term" value="C:myosin II complex"/>
    <property type="evidence" value="ECO:0007669"/>
    <property type="project" value="TreeGrafter"/>
</dbReference>
<dbReference type="Pfam" id="PF13499">
    <property type="entry name" value="EF-hand_7"/>
    <property type="match status" value="3"/>
</dbReference>
<sequence length="280" mass="31374">MEMEPTKELGTVMRSLGQNPTEAELQDMINEIDADGNGTIDFPEFITMMAKQTKECDSEEELREAFRVFDKDGNGFISAAELRHVMTNLGEKLTDEEVNEMIREADIDGDGQVNYDEYKGIFSLFVKDVDGTVTTKELCSQMRSRGFDPRRMIGEIDADEFKEAFSLFDKDGDGSIKTKELGAVMKSLGLNQKMIDKIDSGGNETIDLQEFLMMMDEKMAEIRGAFIVFDRDGNGFITAAELRHTIQKTGDKLTDDEVDEMIRAADIDGDGQVSYNGLLI</sequence>
<dbReference type="FunFam" id="1.10.238.10:FF:000003">
    <property type="entry name" value="Calmodulin A"/>
    <property type="match status" value="1"/>
</dbReference>
<dbReference type="InterPro" id="IPR050230">
    <property type="entry name" value="CALM/Myosin/TropC-like"/>
</dbReference>
<evidence type="ECO:0000256" key="5">
    <source>
        <dbReference type="ARBA" id="ARBA00023175"/>
    </source>
</evidence>
<protein>
    <recommendedName>
        <fullName evidence="8">Sulfhydryl light chain</fullName>
    </recommendedName>
</protein>
<dbReference type="InterPro" id="IPR018247">
    <property type="entry name" value="EF_Hand_1_Ca_BS"/>
</dbReference>
<keyword evidence="3" id="KW-0106">Calcium</keyword>
<evidence type="ECO:0000313" key="11">
    <source>
        <dbReference type="Proteomes" id="UP000005408"/>
    </source>
</evidence>
<evidence type="ECO:0000256" key="2">
    <source>
        <dbReference type="ARBA" id="ARBA00022737"/>
    </source>
</evidence>
<dbReference type="CDD" id="cd00051">
    <property type="entry name" value="EFh"/>
    <property type="match status" value="3"/>
</dbReference>
<feature type="domain" description="EF-hand" evidence="9">
    <location>
        <begin position="217"/>
        <end position="252"/>
    </location>
</feature>
<dbReference type="EnsemblMetazoa" id="G13175.2">
    <property type="protein sequence ID" value="G13175.2:cds"/>
    <property type="gene ID" value="G13175"/>
</dbReference>
<organism evidence="10 11">
    <name type="scientific">Magallana gigas</name>
    <name type="common">Pacific oyster</name>
    <name type="synonym">Crassostrea gigas</name>
    <dbReference type="NCBI Taxonomy" id="29159"/>
    <lineage>
        <taxon>Eukaryota</taxon>
        <taxon>Metazoa</taxon>
        <taxon>Spiralia</taxon>
        <taxon>Lophotrochozoa</taxon>
        <taxon>Mollusca</taxon>
        <taxon>Bivalvia</taxon>
        <taxon>Autobranchia</taxon>
        <taxon>Pteriomorphia</taxon>
        <taxon>Ostreida</taxon>
        <taxon>Ostreoidea</taxon>
        <taxon>Ostreidae</taxon>
        <taxon>Magallana</taxon>
    </lineage>
</organism>
<dbReference type="GO" id="GO:0005509">
    <property type="term" value="F:calcium ion binding"/>
    <property type="evidence" value="ECO:0007669"/>
    <property type="project" value="InterPro"/>
</dbReference>